<gene>
    <name evidence="7" type="ORF">FU658_02680</name>
</gene>
<dbReference type="Proteomes" id="UP000321248">
    <property type="component" value="Unassembled WGS sequence"/>
</dbReference>
<dbReference type="SUPFAM" id="SSF55073">
    <property type="entry name" value="Nucleotide cyclase"/>
    <property type="match status" value="1"/>
</dbReference>
<dbReference type="Gene3D" id="2.60.40.10">
    <property type="entry name" value="Immunoglobulins"/>
    <property type="match status" value="1"/>
</dbReference>
<dbReference type="InterPro" id="IPR000160">
    <property type="entry name" value="GGDEF_dom"/>
</dbReference>
<dbReference type="Pfam" id="PF00990">
    <property type="entry name" value="GGDEF"/>
    <property type="match status" value="1"/>
</dbReference>
<dbReference type="PANTHER" id="PTHR45138">
    <property type="entry name" value="REGULATORY COMPONENTS OF SENSORY TRANSDUCTION SYSTEM"/>
    <property type="match status" value="1"/>
</dbReference>
<keyword evidence="4" id="KW-1133">Transmembrane helix</keyword>
<dbReference type="PANTHER" id="PTHR45138:SF9">
    <property type="entry name" value="DIGUANYLATE CYCLASE DGCM-RELATED"/>
    <property type="match status" value="1"/>
</dbReference>
<comment type="catalytic activity">
    <reaction evidence="3">
        <text>2 GTP = 3',3'-c-di-GMP + 2 diphosphate</text>
        <dbReference type="Rhea" id="RHEA:24898"/>
        <dbReference type="ChEBI" id="CHEBI:33019"/>
        <dbReference type="ChEBI" id="CHEBI:37565"/>
        <dbReference type="ChEBI" id="CHEBI:58805"/>
        <dbReference type="EC" id="2.7.7.65"/>
    </reaction>
</comment>
<evidence type="ECO:0000313" key="8">
    <source>
        <dbReference type="Proteomes" id="UP000321248"/>
    </source>
</evidence>
<sequence length="1028" mass="112713">MSEGLRPGWSWVAVCAVLVLAAPAHALDPSKRLHQYVNDGWSIERGLPQITVSAITQDAQGYLWVGTQAGLARFDGNRFTPYVLQDHPELQGAMVQALAATADGRIWVGTYKGLSVWEQGRLRAVPLSAEMGEGSHPVVDVLSLTPHGDTVEAATSLGTLEVRDGELQRIHGTQAEPSHAVLREEDALWVGVAGGIWRHHGAFATWMPLPDAASGAAVTRLLRDSDGRFWAGTARGLFRLEAGNLVPHAPADAVFRQPVGDLLEDRDGSLWVSTIDHLVRLRDGEQVELAGPGHPNVPANVRSLFEDTEGNLWLGSQSQGLFRLWDGWTYRYSQPEGLHDPVLWSVTRAADGRILMGSSDGLSVMREGRITPVLAGSDLPHPHVYTLLAEGERTWIGTRGGAVLMEGDALSTPRAFRELQGLQINAFLRSGAGPLWIATTGGLFSFDGDALTRFGAADGLGDPRVRIIVDEGPEGLLLGTQSGLVRFRDGVGQDEGTDQGLPANLDITAVARLDDGGLLLGTISERLFHFDGLSWLEISQAGDLPDNAAFFMAEDSHGWIWVAGIRGIYRFQASDLRRFREDPSRGLASEMLMNERGIYRGGQKGYCCNGAGLAKGFMHEDRLWLPSRDGLVSIAAEDVHHNEVPPQAVVERISHGGEVLRVASGETLGQLPGRNRDVSIEFTTTSLQQPDSVEIRYRLAGYDDAWHTLEDLSRRSVSYTNLPPGEYLFEVSAANNSGRWSDETAWVGFAVRPRFHETFWFYALIILAGAGLGGGVSRVRNRLLRQRQRELERLIDVRTADLEAANARLATASLTDALTGLHNRRYLREQLPHDLAFYARERGTTAADGQAMVLAIIDIDHFKAINDRHGHLAGDEVLCEFSARLLAQVRHGDYVVRWGGEEFLLVMRPMPHEQAPRLIERLRRAVADEPFHLGNGTSLPVTCSIGFTRFPLQGGKTGPVEWEGLVDLADRALYEVKRDNRNDWATFEPAADADEDHLARMLAQDPAALVEDGSLRLVRSPRAHATSD</sequence>
<feature type="chain" id="PRO_5023048831" description="diguanylate cyclase" evidence="5">
    <location>
        <begin position="27"/>
        <end position="1028"/>
    </location>
</feature>
<evidence type="ECO:0000256" key="1">
    <source>
        <dbReference type="ARBA" id="ARBA00001946"/>
    </source>
</evidence>
<accession>A0A5C8L0N8</accession>
<dbReference type="FunFam" id="3.30.70.270:FF:000001">
    <property type="entry name" value="Diguanylate cyclase domain protein"/>
    <property type="match status" value="1"/>
</dbReference>
<dbReference type="Pfam" id="PF07495">
    <property type="entry name" value="Y_Y_Y"/>
    <property type="match status" value="1"/>
</dbReference>
<evidence type="ECO:0000313" key="7">
    <source>
        <dbReference type="EMBL" id="TXK65981.1"/>
    </source>
</evidence>
<evidence type="ECO:0000256" key="2">
    <source>
        <dbReference type="ARBA" id="ARBA00012528"/>
    </source>
</evidence>
<dbReference type="InterPro" id="IPR011110">
    <property type="entry name" value="Reg_prop"/>
</dbReference>
<name>A0A5C8L0N8_9GAMM</name>
<feature type="signal peptide" evidence="5">
    <location>
        <begin position="1"/>
        <end position="26"/>
    </location>
</feature>
<dbReference type="SMART" id="SM00267">
    <property type="entry name" value="GGDEF"/>
    <property type="match status" value="1"/>
</dbReference>
<comment type="cofactor">
    <cofactor evidence="1">
        <name>Mg(2+)</name>
        <dbReference type="ChEBI" id="CHEBI:18420"/>
    </cofactor>
</comment>
<evidence type="ECO:0000256" key="4">
    <source>
        <dbReference type="SAM" id="Phobius"/>
    </source>
</evidence>
<evidence type="ECO:0000259" key="6">
    <source>
        <dbReference type="PROSITE" id="PS50887"/>
    </source>
</evidence>
<dbReference type="CDD" id="cd01949">
    <property type="entry name" value="GGDEF"/>
    <property type="match status" value="1"/>
</dbReference>
<dbReference type="AlphaFoldDB" id="A0A5C8L0N8"/>
<dbReference type="InterPro" id="IPR050469">
    <property type="entry name" value="Diguanylate_Cyclase"/>
</dbReference>
<keyword evidence="4" id="KW-0472">Membrane</keyword>
<proteinExistence type="predicted"/>
<evidence type="ECO:0000256" key="5">
    <source>
        <dbReference type="SAM" id="SignalP"/>
    </source>
</evidence>
<dbReference type="InterPro" id="IPR029787">
    <property type="entry name" value="Nucleotide_cyclase"/>
</dbReference>
<keyword evidence="4" id="KW-0812">Transmembrane</keyword>
<dbReference type="Gene3D" id="3.30.70.270">
    <property type="match status" value="1"/>
</dbReference>
<dbReference type="InterPro" id="IPR013783">
    <property type="entry name" value="Ig-like_fold"/>
</dbReference>
<dbReference type="EMBL" id="VRTS01000001">
    <property type="protein sequence ID" value="TXK65981.1"/>
    <property type="molecule type" value="Genomic_DNA"/>
</dbReference>
<dbReference type="InterPro" id="IPR043128">
    <property type="entry name" value="Rev_trsase/Diguanyl_cyclase"/>
</dbReference>
<dbReference type="GO" id="GO:0052621">
    <property type="term" value="F:diguanylate cyclase activity"/>
    <property type="evidence" value="ECO:0007669"/>
    <property type="project" value="UniProtKB-EC"/>
</dbReference>
<reference evidence="7 8" key="1">
    <citation type="submission" date="2019-08" db="EMBL/GenBank/DDBJ databases">
        <authorList>
            <person name="Karlyshev A.V."/>
        </authorList>
    </citation>
    <scope>NUCLEOTIDE SEQUENCE [LARGE SCALE GENOMIC DNA]</scope>
    <source>
        <strain evidence="7 8">Alg18-2.2</strain>
    </source>
</reference>
<dbReference type="CDD" id="cd00063">
    <property type="entry name" value="FN3"/>
    <property type="match status" value="1"/>
</dbReference>
<comment type="caution">
    <text evidence="7">The sequence shown here is derived from an EMBL/GenBank/DDBJ whole genome shotgun (WGS) entry which is preliminary data.</text>
</comment>
<evidence type="ECO:0000256" key="3">
    <source>
        <dbReference type="ARBA" id="ARBA00034247"/>
    </source>
</evidence>
<dbReference type="Pfam" id="PF07494">
    <property type="entry name" value="Reg_prop"/>
    <property type="match status" value="3"/>
</dbReference>
<protein>
    <recommendedName>
        <fullName evidence="2">diguanylate cyclase</fullName>
        <ecNumber evidence="2">2.7.7.65</ecNumber>
    </recommendedName>
</protein>
<keyword evidence="5" id="KW-0732">Signal</keyword>
<feature type="transmembrane region" description="Helical" evidence="4">
    <location>
        <begin position="759"/>
        <end position="779"/>
    </location>
</feature>
<dbReference type="InterPro" id="IPR015943">
    <property type="entry name" value="WD40/YVTN_repeat-like_dom_sf"/>
</dbReference>
<dbReference type="NCBIfam" id="TIGR00254">
    <property type="entry name" value="GGDEF"/>
    <property type="match status" value="1"/>
</dbReference>
<dbReference type="SUPFAM" id="SSF63829">
    <property type="entry name" value="Calcium-dependent phosphotriesterase"/>
    <property type="match status" value="2"/>
</dbReference>
<dbReference type="Gene3D" id="2.130.10.10">
    <property type="entry name" value="YVTN repeat-like/Quinoprotein amine dehydrogenase"/>
    <property type="match status" value="3"/>
</dbReference>
<dbReference type="OrthoDB" id="176203at2"/>
<dbReference type="RefSeq" id="WP_147890654.1">
    <property type="nucleotide sequence ID" value="NZ_VRTS01000001.1"/>
</dbReference>
<dbReference type="InterPro" id="IPR011123">
    <property type="entry name" value="Y_Y_Y"/>
</dbReference>
<dbReference type="EC" id="2.7.7.65" evidence="2"/>
<dbReference type="InterPro" id="IPR003961">
    <property type="entry name" value="FN3_dom"/>
</dbReference>
<keyword evidence="8" id="KW-1185">Reference proteome</keyword>
<dbReference type="PROSITE" id="PS50887">
    <property type="entry name" value="GGDEF"/>
    <property type="match status" value="1"/>
</dbReference>
<organism evidence="7 8">
    <name type="scientific">Alkalisalibacterium limincola</name>
    <dbReference type="NCBI Taxonomy" id="2699169"/>
    <lineage>
        <taxon>Bacteria</taxon>
        <taxon>Pseudomonadati</taxon>
        <taxon>Pseudomonadota</taxon>
        <taxon>Gammaproteobacteria</taxon>
        <taxon>Lysobacterales</taxon>
        <taxon>Lysobacteraceae</taxon>
        <taxon>Alkalisalibacterium</taxon>
    </lineage>
</organism>
<feature type="domain" description="GGDEF" evidence="6">
    <location>
        <begin position="850"/>
        <end position="989"/>
    </location>
</feature>